<keyword evidence="1" id="KW-1133">Transmembrane helix</keyword>
<comment type="caution">
    <text evidence="2">The sequence shown here is derived from an EMBL/GenBank/DDBJ whole genome shotgun (WGS) entry which is preliminary data.</text>
</comment>
<evidence type="ECO:0000313" key="3">
    <source>
        <dbReference type="Proteomes" id="UP001151582"/>
    </source>
</evidence>
<name>A0A9W8ATV0_9FUNG</name>
<sequence>MPSSSRDSMARLDPFGAADYAILGVGSAVLICNFLAYACVFANRRHYLPFRTKNTEFMGIAMAASALWWYGSVFSQGGVAAVQSRPACILINVWLRWALGGLALLCIL</sequence>
<feature type="non-terminal residue" evidence="2">
    <location>
        <position position="108"/>
    </location>
</feature>
<evidence type="ECO:0000313" key="2">
    <source>
        <dbReference type="EMBL" id="KAJ1968309.1"/>
    </source>
</evidence>
<keyword evidence="1" id="KW-0812">Transmembrane</keyword>
<protein>
    <submittedName>
        <fullName evidence="2">Uncharacterized protein</fullName>
    </submittedName>
</protein>
<evidence type="ECO:0000256" key="1">
    <source>
        <dbReference type="SAM" id="Phobius"/>
    </source>
</evidence>
<dbReference type="Proteomes" id="UP001151582">
    <property type="component" value="Unassembled WGS sequence"/>
</dbReference>
<dbReference type="AlphaFoldDB" id="A0A9W8ATV0"/>
<reference evidence="2" key="1">
    <citation type="submission" date="2022-07" db="EMBL/GenBank/DDBJ databases">
        <title>Phylogenomic reconstructions and comparative analyses of Kickxellomycotina fungi.</title>
        <authorList>
            <person name="Reynolds N.K."/>
            <person name="Stajich J.E."/>
            <person name="Barry K."/>
            <person name="Grigoriev I.V."/>
            <person name="Crous P."/>
            <person name="Smith M.E."/>
        </authorList>
    </citation>
    <scope>NUCLEOTIDE SEQUENCE</scope>
    <source>
        <strain evidence="2">RSA 567</strain>
    </source>
</reference>
<gene>
    <name evidence="2" type="ORF">H4R34_006288</name>
</gene>
<proteinExistence type="predicted"/>
<organism evidence="2 3">
    <name type="scientific">Dimargaris verticillata</name>
    <dbReference type="NCBI Taxonomy" id="2761393"/>
    <lineage>
        <taxon>Eukaryota</taxon>
        <taxon>Fungi</taxon>
        <taxon>Fungi incertae sedis</taxon>
        <taxon>Zoopagomycota</taxon>
        <taxon>Kickxellomycotina</taxon>
        <taxon>Dimargaritomycetes</taxon>
        <taxon>Dimargaritales</taxon>
        <taxon>Dimargaritaceae</taxon>
        <taxon>Dimargaris</taxon>
    </lineage>
</organism>
<dbReference type="EMBL" id="JANBQB010002152">
    <property type="protein sequence ID" value="KAJ1968309.1"/>
    <property type="molecule type" value="Genomic_DNA"/>
</dbReference>
<feature type="transmembrane region" description="Helical" evidence="1">
    <location>
        <begin position="20"/>
        <end position="42"/>
    </location>
</feature>
<keyword evidence="1" id="KW-0472">Membrane</keyword>
<accession>A0A9W8ATV0</accession>
<keyword evidence="3" id="KW-1185">Reference proteome</keyword>